<dbReference type="Proteomes" id="UP000321491">
    <property type="component" value="Unassembled WGS sequence"/>
</dbReference>
<dbReference type="Pfam" id="PF01300">
    <property type="entry name" value="Sua5_yciO_yrdC"/>
    <property type="match status" value="1"/>
</dbReference>
<dbReference type="GO" id="GO:0005737">
    <property type="term" value="C:cytoplasm"/>
    <property type="evidence" value="ECO:0007669"/>
    <property type="project" value="UniProtKB-SubCell"/>
</dbReference>
<keyword evidence="9 13" id="KW-0547">Nucleotide-binding</keyword>
<dbReference type="FunFam" id="3.90.870.10:FF:000008">
    <property type="entry name" value="Threonylcarbamoyl-AMP synthase"/>
    <property type="match status" value="1"/>
</dbReference>
<dbReference type="EC" id="2.7.7.87" evidence="3 13"/>
<evidence type="ECO:0000256" key="14">
    <source>
        <dbReference type="PIRSR" id="PIRSR004930-1"/>
    </source>
</evidence>
<dbReference type="PIRSF" id="PIRSF004930">
    <property type="entry name" value="Tln_factor_SUA5"/>
    <property type="match status" value="1"/>
</dbReference>
<dbReference type="NCBIfam" id="TIGR00057">
    <property type="entry name" value="L-threonylcarbamoyladenylate synthase"/>
    <property type="match status" value="1"/>
</dbReference>
<feature type="binding site" evidence="14">
    <location>
        <position position="147"/>
    </location>
    <ligand>
        <name>ATP</name>
        <dbReference type="ChEBI" id="CHEBI:30616"/>
    </ligand>
</feature>
<name>A0A511UZR0_9BACI</name>
<protein>
    <recommendedName>
        <fullName evidence="4 13">Threonylcarbamoyl-AMP synthase</fullName>
        <shortName evidence="13">TC-AMP synthase</shortName>
        <ecNumber evidence="3 13">2.7.7.87</ecNumber>
    </recommendedName>
    <alternativeName>
        <fullName evidence="11 13">L-threonylcarbamoyladenylate synthase</fullName>
    </alternativeName>
</protein>
<dbReference type="RefSeq" id="WP_371862328.1">
    <property type="nucleotide sequence ID" value="NZ_BJXW01000028.1"/>
</dbReference>
<dbReference type="GO" id="GO:0005524">
    <property type="term" value="F:ATP binding"/>
    <property type="evidence" value="ECO:0007669"/>
    <property type="project" value="UniProtKB-UniRule"/>
</dbReference>
<evidence type="ECO:0000256" key="7">
    <source>
        <dbReference type="ARBA" id="ARBA00022694"/>
    </source>
</evidence>
<dbReference type="GO" id="GO:0000049">
    <property type="term" value="F:tRNA binding"/>
    <property type="evidence" value="ECO:0007669"/>
    <property type="project" value="TreeGrafter"/>
</dbReference>
<comment type="function">
    <text evidence="13">Required for the formation of a threonylcarbamoyl group on adenosine at position 37 (t(6)A37) in tRNAs that read codons beginning with adenine.</text>
</comment>
<keyword evidence="5 13" id="KW-0963">Cytoplasm</keyword>
<dbReference type="GO" id="GO:0008033">
    <property type="term" value="P:tRNA processing"/>
    <property type="evidence" value="ECO:0007669"/>
    <property type="project" value="UniProtKB-KW"/>
</dbReference>
<dbReference type="EMBL" id="BJXW01000028">
    <property type="protein sequence ID" value="GEN32079.1"/>
    <property type="molecule type" value="Genomic_DNA"/>
</dbReference>
<evidence type="ECO:0000256" key="6">
    <source>
        <dbReference type="ARBA" id="ARBA00022679"/>
    </source>
</evidence>
<evidence type="ECO:0000256" key="4">
    <source>
        <dbReference type="ARBA" id="ARBA00015492"/>
    </source>
</evidence>
<evidence type="ECO:0000256" key="12">
    <source>
        <dbReference type="ARBA" id="ARBA00048366"/>
    </source>
</evidence>
<feature type="binding site" evidence="14">
    <location>
        <position position="71"/>
    </location>
    <ligand>
        <name>L-threonine</name>
        <dbReference type="ChEBI" id="CHEBI:57926"/>
    </ligand>
</feature>
<feature type="binding site" evidence="14">
    <location>
        <position position="185"/>
    </location>
    <ligand>
        <name>L-threonine</name>
        <dbReference type="ChEBI" id="CHEBI:57926"/>
    </ligand>
</feature>
<reference evidence="16 17" key="1">
    <citation type="submission" date="2019-07" db="EMBL/GenBank/DDBJ databases">
        <title>Whole genome shotgun sequence of Cerasibacillus quisquiliarum NBRC 102429.</title>
        <authorList>
            <person name="Hosoyama A."/>
            <person name="Uohara A."/>
            <person name="Ohji S."/>
            <person name="Ichikawa N."/>
        </authorList>
    </citation>
    <scope>NUCLEOTIDE SEQUENCE [LARGE SCALE GENOMIC DNA]</scope>
    <source>
        <strain evidence="16 17">NBRC 102429</strain>
    </source>
</reference>
<evidence type="ECO:0000313" key="16">
    <source>
        <dbReference type="EMBL" id="GEN32079.1"/>
    </source>
</evidence>
<feature type="domain" description="YrdC-like" evidence="15">
    <location>
        <begin position="17"/>
        <end position="203"/>
    </location>
</feature>
<keyword evidence="7 13" id="KW-0819">tRNA processing</keyword>
<proteinExistence type="inferred from homology"/>
<evidence type="ECO:0000256" key="8">
    <source>
        <dbReference type="ARBA" id="ARBA00022695"/>
    </source>
</evidence>
<dbReference type="InterPro" id="IPR010923">
    <property type="entry name" value="T(6)A37_SUA5"/>
</dbReference>
<comment type="caution">
    <text evidence="16">The sequence shown here is derived from an EMBL/GenBank/DDBJ whole genome shotgun (WGS) entry which is preliminary data.</text>
</comment>
<dbReference type="PANTHER" id="PTHR17490">
    <property type="entry name" value="SUA5"/>
    <property type="match status" value="1"/>
</dbReference>
<dbReference type="InterPro" id="IPR006070">
    <property type="entry name" value="Sua5-like_dom"/>
</dbReference>
<feature type="binding site" evidence="14">
    <location>
        <position position="121"/>
    </location>
    <ligand>
        <name>ATP</name>
        <dbReference type="ChEBI" id="CHEBI:30616"/>
    </ligand>
</feature>
<evidence type="ECO:0000256" key="10">
    <source>
        <dbReference type="ARBA" id="ARBA00022840"/>
    </source>
</evidence>
<dbReference type="InterPro" id="IPR050156">
    <property type="entry name" value="TC-AMP_synthase_SUA5"/>
</dbReference>
<dbReference type="InterPro" id="IPR038385">
    <property type="entry name" value="Sua5/YwlC_C"/>
</dbReference>
<feature type="binding site" evidence="14">
    <location>
        <position position="125"/>
    </location>
    <ligand>
        <name>L-threonine</name>
        <dbReference type="ChEBI" id="CHEBI:57926"/>
    </ligand>
</feature>
<feature type="binding site" evidence="14">
    <location>
        <position position="66"/>
    </location>
    <ligand>
        <name>ATP</name>
        <dbReference type="ChEBI" id="CHEBI:30616"/>
    </ligand>
</feature>
<feature type="binding site" evidence="14">
    <location>
        <position position="39"/>
    </location>
    <ligand>
        <name>L-threonine</name>
        <dbReference type="ChEBI" id="CHEBI:57926"/>
    </ligand>
</feature>
<evidence type="ECO:0000256" key="3">
    <source>
        <dbReference type="ARBA" id="ARBA00012584"/>
    </source>
</evidence>
<keyword evidence="10 13" id="KW-0067">ATP-binding</keyword>
<feature type="binding site" evidence="14">
    <location>
        <position position="155"/>
    </location>
    <ligand>
        <name>ATP</name>
        <dbReference type="ChEBI" id="CHEBI:30616"/>
    </ligand>
</feature>
<dbReference type="InterPro" id="IPR005145">
    <property type="entry name" value="Sua5_C"/>
</dbReference>
<dbReference type="GO" id="GO:0061710">
    <property type="term" value="F:L-threonylcarbamoyladenylate synthase"/>
    <property type="evidence" value="ECO:0007669"/>
    <property type="project" value="UniProtKB-EC"/>
</dbReference>
<keyword evidence="17" id="KW-1185">Reference proteome</keyword>
<evidence type="ECO:0000256" key="11">
    <source>
        <dbReference type="ARBA" id="ARBA00029774"/>
    </source>
</evidence>
<feature type="binding site" evidence="14">
    <location>
        <position position="62"/>
    </location>
    <ligand>
        <name>ATP</name>
        <dbReference type="ChEBI" id="CHEBI:30616"/>
    </ligand>
</feature>
<keyword evidence="8 13" id="KW-0548">Nucleotidyltransferase</keyword>
<dbReference type="Gene3D" id="3.40.50.11030">
    <property type="entry name" value="Threonylcarbamoyl-AMP synthase, C-terminal domain"/>
    <property type="match status" value="1"/>
</dbReference>
<evidence type="ECO:0000256" key="5">
    <source>
        <dbReference type="ARBA" id="ARBA00022490"/>
    </source>
</evidence>
<keyword evidence="6 13" id="KW-0808">Transferase</keyword>
<comment type="subcellular location">
    <subcellularLocation>
        <location evidence="1 13">Cytoplasm</location>
    </subcellularLocation>
</comment>
<organism evidence="16 17">
    <name type="scientific">Cerasibacillus quisquiliarum</name>
    <dbReference type="NCBI Taxonomy" id="227865"/>
    <lineage>
        <taxon>Bacteria</taxon>
        <taxon>Bacillati</taxon>
        <taxon>Bacillota</taxon>
        <taxon>Bacilli</taxon>
        <taxon>Bacillales</taxon>
        <taxon>Bacillaceae</taxon>
        <taxon>Cerasibacillus</taxon>
    </lineage>
</organism>
<dbReference type="PROSITE" id="PS51163">
    <property type="entry name" value="YRDC"/>
    <property type="match status" value="1"/>
</dbReference>
<evidence type="ECO:0000259" key="15">
    <source>
        <dbReference type="PROSITE" id="PS51163"/>
    </source>
</evidence>
<comment type="catalytic activity">
    <reaction evidence="12 13">
        <text>L-threonine + hydrogencarbonate + ATP = L-threonylcarbamoyladenylate + diphosphate + H2O</text>
        <dbReference type="Rhea" id="RHEA:36407"/>
        <dbReference type="ChEBI" id="CHEBI:15377"/>
        <dbReference type="ChEBI" id="CHEBI:17544"/>
        <dbReference type="ChEBI" id="CHEBI:30616"/>
        <dbReference type="ChEBI" id="CHEBI:33019"/>
        <dbReference type="ChEBI" id="CHEBI:57926"/>
        <dbReference type="ChEBI" id="CHEBI:73682"/>
        <dbReference type="EC" id="2.7.7.87"/>
    </reaction>
</comment>
<dbReference type="InterPro" id="IPR017945">
    <property type="entry name" value="DHBP_synth_RibB-like_a/b_dom"/>
</dbReference>
<accession>A0A511UZR0</accession>
<dbReference type="GO" id="GO:0003725">
    <property type="term" value="F:double-stranded RNA binding"/>
    <property type="evidence" value="ECO:0007669"/>
    <property type="project" value="UniProtKB-UniRule"/>
</dbReference>
<sequence length="342" mass="37180">MMETIYWHVTEGHHKQTEAIKQAAQLLQQGHTVAFPTETVYGLGADATNEQAVTKIFKAKGRPQDNPLIAHVATKKQLVDIVDKYEPYVDKLIDTFSPGPITYILPSNGTCAANVTAGLDTVGVRIPNHPVALRLLQQANIPIAAPSANISGKPSPTTAKHVWEDLNGKIAGIVDGGLTGVGVESTVLDCTEHIPVILRPGGISLEELEQVIGPVNIDPALMENQSKPKAPGMKYKHYTPDVPLWLVDGSIDTLNEIVAEAQKDGNRVAALIRTDDVEQIKTDQYYLLGNSLQEIAQHLYDALRTFKKEDTDIIICQTVPEKGIGQAIMNRLKKAAHKTISS</sequence>
<dbReference type="Gene3D" id="3.90.870.10">
    <property type="entry name" value="DHBP synthase"/>
    <property type="match status" value="1"/>
</dbReference>
<dbReference type="GO" id="GO:0006450">
    <property type="term" value="P:regulation of translational fidelity"/>
    <property type="evidence" value="ECO:0007669"/>
    <property type="project" value="TreeGrafter"/>
</dbReference>
<dbReference type="SUPFAM" id="SSF55821">
    <property type="entry name" value="YrdC/RibB"/>
    <property type="match status" value="1"/>
</dbReference>
<dbReference type="AlphaFoldDB" id="A0A511UZR0"/>
<gene>
    <name evidence="16" type="ORF">CQU01_23170</name>
</gene>
<evidence type="ECO:0000256" key="9">
    <source>
        <dbReference type="ARBA" id="ARBA00022741"/>
    </source>
</evidence>
<dbReference type="Pfam" id="PF03481">
    <property type="entry name" value="Sua5_C"/>
    <property type="match status" value="1"/>
</dbReference>
<feature type="binding site" evidence="14">
    <location>
        <position position="145"/>
    </location>
    <ligand>
        <name>L-threonine</name>
        <dbReference type="ChEBI" id="CHEBI:57926"/>
    </ligand>
</feature>
<feature type="binding site" evidence="14">
    <location>
        <position position="199"/>
    </location>
    <ligand>
        <name>ATP</name>
        <dbReference type="ChEBI" id="CHEBI:30616"/>
    </ligand>
</feature>
<dbReference type="PANTHER" id="PTHR17490:SF16">
    <property type="entry name" value="THREONYLCARBAMOYL-AMP SYNTHASE"/>
    <property type="match status" value="1"/>
</dbReference>
<evidence type="ECO:0000256" key="2">
    <source>
        <dbReference type="ARBA" id="ARBA00007663"/>
    </source>
</evidence>
<evidence type="ECO:0000256" key="13">
    <source>
        <dbReference type="PIRNR" id="PIRNR004930"/>
    </source>
</evidence>
<evidence type="ECO:0000256" key="1">
    <source>
        <dbReference type="ARBA" id="ARBA00004496"/>
    </source>
</evidence>
<evidence type="ECO:0000313" key="17">
    <source>
        <dbReference type="Proteomes" id="UP000321491"/>
    </source>
</evidence>
<comment type="similarity">
    <text evidence="2 13">Belongs to the SUA5 family.</text>
</comment>
<feature type="binding site" evidence="14">
    <location>
        <position position="238"/>
    </location>
    <ligand>
        <name>ATP</name>
        <dbReference type="ChEBI" id="CHEBI:30616"/>
    </ligand>
</feature>